<dbReference type="CDD" id="cd09272">
    <property type="entry name" value="RNase_HI_RT_Ty1"/>
    <property type="match status" value="1"/>
</dbReference>
<evidence type="ECO:0000313" key="2">
    <source>
        <dbReference type="EMBL" id="GKV29240.1"/>
    </source>
</evidence>
<dbReference type="Pfam" id="PF22936">
    <property type="entry name" value="Pol_BBD"/>
    <property type="match status" value="1"/>
</dbReference>
<accession>A0AAV5KXM5</accession>
<dbReference type="Pfam" id="PF14223">
    <property type="entry name" value="Retrotran_gag_2"/>
    <property type="match status" value="1"/>
</dbReference>
<name>A0AAV5KXM5_9ROSI</name>
<feature type="domain" description="Retrovirus-related Pol polyprotein from transposon TNT 1-94-like beta-barrel" evidence="1">
    <location>
        <begin position="312"/>
        <end position="391"/>
    </location>
</feature>
<sequence length="598" mass="68626">MSCSSTNSFSSPPMFNGENYDFWAIRMKAFLKGNDVWEVIEHGFQLPFPQENPTVAQMKRNAEYNAGTYRALSFLHNAVANDIFPKIASCQNAQEVWEALKEEYEGSARDKSVTLLALKREFEMLKMKETDTIRQYSSKLVDLVTQIRMQGERFPDSRVVDKMLVSLPERFEPKVAAIEESCDLSRLSVKALTGKLQAHEKRLAMRSDESVEGAFQAKHKGKYLVARSDWQQEAGSRKLTKWRKANSKLNVLEILTRETNFLLVQTAEGQITLKKTYRLKQVQQANFIEDQNEEDYMFVAMHSCFVTSEDSWYVDSGCTNHMVKDVKLFTKLDRSIRTRVRLGNGYVVQAEGKGNVSIQTKEGIKTITDVLYIPSLSQNLLSVTQLMKHGYSVHFKQDVCQIFDLHGSEVANVKMVDNSFPLMWSDVKQHVLISKEDETTLWHRRYGHCNVRTLKFLQSSQLFGSGVFCWNSCKQEVVAQSTAEAEYISAVEASNHAIWLRKMLSDMGQPQFDPSLIYVDNTSTIAIAQNPVQHKRTKHVHVKYHVIRQYIKNKQIQLLHCSSDVQLADILTKSLPKQRFKMLREQLGVTRLALKEEC</sequence>
<dbReference type="InterPro" id="IPR054722">
    <property type="entry name" value="PolX-like_BBD"/>
</dbReference>
<proteinExistence type="predicted"/>
<organism evidence="2 3">
    <name type="scientific">Rubroshorea leprosula</name>
    <dbReference type="NCBI Taxonomy" id="152421"/>
    <lineage>
        <taxon>Eukaryota</taxon>
        <taxon>Viridiplantae</taxon>
        <taxon>Streptophyta</taxon>
        <taxon>Embryophyta</taxon>
        <taxon>Tracheophyta</taxon>
        <taxon>Spermatophyta</taxon>
        <taxon>Magnoliopsida</taxon>
        <taxon>eudicotyledons</taxon>
        <taxon>Gunneridae</taxon>
        <taxon>Pentapetalae</taxon>
        <taxon>rosids</taxon>
        <taxon>malvids</taxon>
        <taxon>Malvales</taxon>
        <taxon>Dipterocarpaceae</taxon>
        <taxon>Rubroshorea</taxon>
    </lineage>
</organism>
<comment type="caution">
    <text evidence="2">The sequence shown here is derived from an EMBL/GenBank/DDBJ whole genome shotgun (WGS) entry which is preliminary data.</text>
</comment>
<protein>
    <recommendedName>
        <fullName evidence="1">Retrovirus-related Pol polyprotein from transposon TNT 1-94-like beta-barrel domain-containing protein</fullName>
    </recommendedName>
</protein>
<dbReference type="EMBL" id="BPVZ01000082">
    <property type="protein sequence ID" value="GKV29240.1"/>
    <property type="molecule type" value="Genomic_DNA"/>
</dbReference>
<dbReference type="PANTHER" id="PTHR35317:SF31">
    <property type="entry name" value="DUF4219 DOMAIN-CONTAINING PROTEIN"/>
    <property type="match status" value="1"/>
</dbReference>
<gene>
    <name evidence="2" type="ORF">SLEP1_g38182</name>
</gene>
<reference evidence="2 3" key="1">
    <citation type="journal article" date="2021" name="Commun. Biol.">
        <title>The genome of Shorea leprosula (Dipterocarpaceae) highlights the ecological relevance of drought in aseasonal tropical rainforests.</title>
        <authorList>
            <person name="Ng K.K.S."/>
            <person name="Kobayashi M.J."/>
            <person name="Fawcett J.A."/>
            <person name="Hatakeyama M."/>
            <person name="Paape T."/>
            <person name="Ng C.H."/>
            <person name="Ang C.C."/>
            <person name="Tnah L.H."/>
            <person name="Lee C.T."/>
            <person name="Nishiyama T."/>
            <person name="Sese J."/>
            <person name="O'Brien M.J."/>
            <person name="Copetti D."/>
            <person name="Mohd Noor M.I."/>
            <person name="Ong R.C."/>
            <person name="Putra M."/>
            <person name="Sireger I.Z."/>
            <person name="Indrioko S."/>
            <person name="Kosugi Y."/>
            <person name="Izuno A."/>
            <person name="Isagi Y."/>
            <person name="Lee S.L."/>
            <person name="Shimizu K.K."/>
        </authorList>
    </citation>
    <scope>NUCLEOTIDE SEQUENCE [LARGE SCALE GENOMIC DNA]</scope>
    <source>
        <strain evidence="2">214</strain>
    </source>
</reference>
<keyword evidence="3" id="KW-1185">Reference proteome</keyword>
<evidence type="ECO:0000313" key="3">
    <source>
        <dbReference type="Proteomes" id="UP001054252"/>
    </source>
</evidence>
<evidence type="ECO:0000259" key="1">
    <source>
        <dbReference type="Pfam" id="PF22936"/>
    </source>
</evidence>
<dbReference type="Proteomes" id="UP001054252">
    <property type="component" value="Unassembled WGS sequence"/>
</dbReference>
<dbReference type="PANTHER" id="PTHR35317">
    <property type="entry name" value="OS04G0629600 PROTEIN"/>
    <property type="match status" value="1"/>
</dbReference>
<dbReference type="AlphaFoldDB" id="A0AAV5KXM5"/>